<sequence length="63" mass="6525">MLLKGKNVIVTGSGRGIGKAVAIACAREGANIGLLARTLEEINNTKQEIESLGFGVKITVKTA</sequence>
<organism evidence="1">
    <name type="scientific">marine sediment metagenome</name>
    <dbReference type="NCBI Taxonomy" id="412755"/>
    <lineage>
        <taxon>unclassified sequences</taxon>
        <taxon>metagenomes</taxon>
        <taxon>ecological metagenomes</taxon>
    </lineage>
</organism>
<dbReference type="EMBL" id="BARW01005112">
    <property type="protein sequence ID" value="GAI75475.1"/>
    <property type="molecule type" value="Genomic_DNA"/>
</dbReference>
<feature type="non-terminal residue" evidence="1">
    <location>
        <position position="63"/>
    </location>
</feature>
<dbReference type="Pfam" id="PF00106">
    <property type="entry name" value="adh_short"/>
    <property type="match status" value="1"/>
</dbReference>
<dbReference type="AlphaFoldDB" id="X1SJE2"/>
<dbReference type="GO" id="GO:0006666">
    <property type="term" value="P:3-keto-sphinganine metabolic process"/>
    <property type="evidence" value="ECO:0007669"/>
    <property type="project" value="TreeGrafter"/>
</dbReference>
<name>X1SJE2_9ZZZZ</name>
<dbReference type="PANTHER" id="PTHR43550:SF3">
    <property type="entry name" value="3-KETODIHYDROSPHINGOSINE REDUCTASE"/>
    <property type="match status" value="1"/>
</dbReference>
<dbReference type="GO" id="GO:0005789">
    <property type="term" value="C:endoplasmic reticulum membrane"/>
    <property type="evidence" value="ECO:0007669"/>
    <property type="project" value="TreeGrafter"/>
</dbReference>
<dbReference type="GO" id="GO:0047560">
    <property type="term" value="F:3-dehydrosphinganine reductase activity"/>
    <property type="evidence" value="ECO:0007669"/>
    <property type="project" value="TreeGrafter"/>
</dbReference>
<evidence type="ECO:0008006" key="2">
    <source>
        <dbReference type="Google" id="ProtNLM"/>
    </source>
</evidence>
<dbReference type="InterPro" id="IPR002347">
    <property type="entry name" value="SDR_fam"/>
</dbReference>
<dbReference type="GO" id="GO:0030148">
    <property type="term" value="P:sphingolipid biosynthetic process"/>
    <property type="evidence" value="ECO:0007669"/>
    <property type="project" value="TreeGrafter"/>
</dbReference>
<dbReference type="Gene3D" id="3.40.50.720">
    <property type="entry name" value="NAD(P)-binding Rossmann-like Domain"/>
    <property type="match status" value="1"/>
</dbReference>
<gene>
    <name evidence="1" type="ORF">S12H4_11400</name>
</gene>
<reference evidence="1" key="1">
    <citation type="journal article" date="2014" name="Front. Microbiol.">
        <title>High frequency of phylogenetically diverse reductive dehalogenase-homologous genes in deep subseafloor sedimentary metagenomes.</title>
        <authorList>
            <person name="Kawai M."/>
            <person name="Futagami T."/>
            <person name="Toyoda A."/>
            <person name="Takaki Y."/>
            <person name="Nishi S."/>
            <person name="Hori S."/>
            <person name="Arai W."/>
            <person name="Tsubouchi T."/>
            <person name="Morono Y."/>
            <person name="Uchiyama I."/>
            <person name="Ito T."/>
            <person name="Fujiyama A."/>
            <person name="Inagaki F."/>
            <person name="Takami H."/>
        </authorList>
    </citation>
    <scope>NUCLEOTIDE SEQUENCE</scope>
    <source>
        <strain evidence="1">Expedition CK06-06</strain>
    </source>
</reference>
<dbReference type="InterPro" id="IPR036291">
    <property type="entry name" value="NAD(P)-bd_dom_sf"/>
</dbReference>
<comment type="caution">
    <text evidence="1">The sequence shown here is derived from an EMBL/GenBank/DDBJ whole genome shotgun (WGS) entry which is preliminary data.</text>
</comment>
<evidence type="ECO:0000313" key="1">
    <source>
        <dbReference type="EMBL" id="GAI75475.1"/>
    </source>
</evidence>
<accession>X1SJE2</accession>
<dbReference type="SUPFAM" id="SSF51735">
    <property type="entry name" value="NAD(P)-binding Rossmann-fold domains"/>
    <property type="match status" value="1"/>
</dbReference>
<proteinExistence type="predicted"/>
<dbReference type="PANTHER" id="PTHR43550">
    <property type="entry name" value="3-KETODIHYDROSPHINGOSINE REDUCTASE"/>
    <property type="match status" value="1"/>
</dbReference>
<protein>
    <recommendedName>
        <fullName evidence="2">SDR family NAD(P)-dependent oxidoreductase</fullName>
    </recommendedName>
</protein>